<evidence type="ECO:0000313" key="3">
    <source>
        <dbReference type="Proteomes" id="UP000194280"/>
    </source>
</evidence>
<sequence length="306" mass="34700">MSYADKTTQQLTSFDREIRTHAQARRNKTIQTRAERLALTACTLNLELRDMEIGAGRRGENIGLPLCRRRSTAEYIGHRYEDERFERGTHATQTPSSRLAGGLAIQGQTFTLTAFMIAWNEGYYSREHGLEDWPLVPIAPPPPPESPPPFNEGVFVEHDEVPPRRRLSPEPAFASPRTMARAMARTQLDIRADCEAAGLFTKKGPKSAKKAEAEEDGEEDGEWGGRGQKKKKGKKKEEKKEAEKKKQPQRGQKRKAWELPSEDDDDEEMEMEMEKENVAPPRGRPRPSYDFGYTAEEADNELTAQN</sequence>
<feature type="compositionally biased region" description="Acidic residues" evidence="1">
    <location>
        <begin position="213"/>
        <end position="222"/>
    </location>
</feature>
<name>A0A1Z5TJM7_HORWE</name>
<dbReference type="OrthoDB" id="3942243at2759"/>
<gene>
    <name evidence="2" type="ORF">BTJ68_05404</name>
</gene>
<comment type="caution">
    <text evidence="2">The sequence shown here is derived from an EMBL/GenBank/DDBJ whole genome shotgun (WGS) entry which is preliminary data.</text>
</comment>
<dbReference type="InParanoid" id="A0A1Z5TJM7"/>
<dbReference type="VEuPathDB" id="FungiDB:BTJ68_05404"/>
<evidence type="ECO:0000313" key="2">
    <source>
        <dbReference type="EMBL" id="OTA36189.1"/>
    </source>
</evidence>
<proteinExistence type="predicted"/>
<accession>A0A1Z5TJM7</accession>
<organism evidence="2 3">
    <name type="scientific">Hortaea werneckii EXF-2000</name>
    <dbReference type="NCBI Taxonomy" id="1157616"/>
    <lineage>
        <taxon>Eukaryota</taxon>
        <taxon>Fungi</taxon>
        <taxon>Dikarya</taxon>
        <taxon>Ascomycota</taxon>
        <taxon>Pezizomycotina</taxon>
        <taxon>Dothideomycetes</taxon>
        <taxon>Dothideomycetidae</taxon>
        <taxon>Mycosphaerellales</taxon>
        <taxon>Teratosphaeriaceae</taxon>
        <taxon>Hortaea</taxon>
    </lineage>
</organism>
<dbReference type="EMBL" id="MUNK01000034">
    <property type="protein sequence ID" value="OTA36189.1"/>
    <property type="molecule type" value="Genomic_DNA"/>
</dbReference>
<dbReference type="Proteomes" id="UP000194280">
    <property type="component" value="Unassembled WGS sequence"/>
</dbReference>
<reference evidence="2 3" key="1">
    <citation type="submission" date="2017-01" db="EMBL/GenBank/DDBJ databases">
        <title>The recent genome duplication of the halophilic yeast Hortaea werneckii: insights from long-read sequencing.</title>
        <authorList>
            <person name="Sinha S."/>
            <person name="Flibotte S."/>
            <person name="Neira M."/>
            <person name="Lenassi M."/>
            <person name="Gostincar C."/>
            <person name="Stajich J.E."/>
            <person name="Nislow C.E."/>
        </authorList>
    </citation>
    <scope>NUCLEOTIDE SEQUENCE [LARGE SCALE GENOMIC DNA]</scope>
    <source>
        <strain evidence="2 3">EXF-2000</strain>
    </source>
</reference>
<feature type="region of interest" description="Disordered" evidence="1">
    <location>
        <begin position="204"/>
        <end position="306"/>
    </location>
</feature>
<protein>
    <submittedName>
        <fullName evidence="2">Uncharacterized protein</fullName>
    </submittedName>
</protein>
<feature type="compositionally biased region" description="Acidic residues" evidence="1">
    <location>
        <begin position="260"/>
        <end position="271"/>
    </location>
</feature>
<keyword evidence="3" id="KW-1185">Reference proteome</keyword>
<evidence type="ECO:0000256" key="1">
    <source>
        <dbReference type="SAM" id="MobiDB-lite"/>
    </source>
</evidence>
<feature type="compositionally biased region" description="Basic and acidic residues" evidence="1">
    <location>
        <begin position="235"/>
        <end position="246"/>
    </location>
</feature>
<dbReference type="AlphaFoldDB" id="A0A1Z5TJM7"/>